<keyword evidence="10" id="KW-1185">Reference proteome</keyword>
<name>A0A1M6F6U7_9ACTN</name>
<gene>
    <name evidence="9" type="ORF">SAMN02745244_01363</name>
</gene>
<reference evidence="9 10" key="1">
    <citation type="submission" date="2016-11" db="EMBL/GenBank/DDBJ databases">
        <authorList>
            <person name="Jaros S."/>
            <person name="Januszkiewicz K."/>
            <person name="Wedrychowicz H."/>
        </authorList>
    </citation>
    <scope>NUCLEOTIDE SEQUENCE [LARGE SCALE GENOMIC DNA]</scope>
    <source>
        <strain evidence="9 10">DSM 12906</strain>
    </source>
</reference>
<proteinExistence type="inferred from homology"/>
<evidence type="ECO:0000256" key="6">
    <source>
        <dbReference type="ARBA" id="ARBA00023136"/>
    </source>
</evidence>
<feature type="transmembrane region" description="Helical" evidence="7">
    <location>
        <begin position="224"/>
        <end position="243"/>
    </location>
</feature>
<dbReference type="GO" id="GO:0009246">
    <property type="term" value="P:enterobacterial common antigen biosynthetic process"/>
    <property type="evidence" value="ECO:0007669"/>
    <property type="project" value="TreeGrafter"/>
</dbReference>
<protein>
    <submittedName>
        <fullName evidence="9">Uncharacterized membrane protein YcfT</fullName>
    </submittedName>
</protein>
<evidence type="ECO:0000256" key="7">
    <source>
        <dbReference type="SAM" id="Phobius"/>
    </source>
</evidence>
<feature type="domain" description="Acyltransferase 3" evidence="8">
    <location>
        <begin position="24"/>
        <end position="337"/>
    </location>
</feature>
<evidence type="ECO:0000259" key="8">
    <source>
        <dbReference type="Pfam" id="PF01757"/>
    </source>
</evidence>
<dbReference type="GO" id="GO:0005886">
    <property type="term" value="C:plasma membrane"/>
    <property type="evidence" value="ECO:0007669"/>
    <property type="project" value="UniProtKB-SubCell"/>
</dbReference>
<dbReference type="PANTHER" id="PTHR40074">
    <property type="entry name" value="O-ACETYLTRANSFERASE WECH"/>
    <property type="match status" value="1"/>
</dbReference>
<feature type="transmembrane region" description="Helical" evidence="7">
    <location>
        <begin position="31"/>
        <end position="51"/>
    </location>
</feature>
<keyword evidence="3" id="KW-1003">Cell membrane</keyword>
<dbReference type="STRING" id="1123357.SAMN02745244_01363"/>
<feature type="transmembrane region" description="Helical" evidence="7">
    <location>
        <begin position="139"/>
        <end position="157"/>
    </location>
</feature>
<evidence type="ECO:0000256" key="1">
    <source>
        <dbReference type="ARBA" id="ARBA00004651"/>
    </source>
</evidence>
<comment type="similarity">
    <text evidence="2">Belongs to the acyltransferase 3 family.</text>
</comment>
<evidence type="ECO:0000256" key="3">
    <source>
        <dbReference type="ARBA" id="ARBA00022475"/>
    </source>
</evidence>
<dbReference type="PANTHER" id="PTHR40074:SF4">
    <property type="entry name" value="INNER MEMBRANE PROTEIN YCFT"/>
    <property type="match status" value="1"/>
</dbReference>
<feature type="transmembrane region" description="Helical" evidence="7">
    <location>
        <begin position="164"/>
        <end position="182"/>
    </location>
</feature>
<accession>A0A1M6F6U7</accession>
<evidence type="ECO:0000313" key="10">
    <source>
        <dbReference type="Proteomes" id="UP000184512"/>
    </source>
</evidence>
<keyword evidence="5 7" id="KW-1133">Transmembrane helix</keyword>
<dbReference type="Pfam" id="PF01757">
    <property type="entry name" value="Acyl_transf_3"/>
    <property type="match status" value="1"/>
</dbReference>
<dbReference type="AlphaFoldDB" id="A0A1M6F6U7"/>
<dbReference type="Proteomes" id="UP000184512">
    <property type="component" value="Unassembled WGS sequence"/>
</dbReference>
<feature type="transmembrane region" description="Helical" evidence="7">
    <location>
        <begin position="194"/>
        <end position="212"/>
    </location>
</feature>
<dbReference type="EMBL" id="FQZG01000020">
    <property type="protein sequence ID" value="SHI93391.1"/>
    <property type="molecule type" value="Genomic_DNA"/>
</dbReference>
<feature type="transmembrane region" description="Helical" evidence="7">
    <location>
        <begin position="71"/>
        <end position="88"/>
    </location>
</feature>
<evidence type="ECO:0000313" key="9">
    <source>
        <dbReference type="EMBL" id="SHI93391.1"/>
    </source>
</evidence>
<dbReference type="RefSeq" id="WP_073186789.1">
    <property type="nucleotide sequence ID" value="NZ_FQZG01000020.1"/>
</dbReference>
<feature type="transmembrane region" description="Helical" evidence="7">
    <location>
        <begin position="317"/>
        <end position="337"/>
    </location>
</feature>
<feature type="transmembrane region" description="Helical" evidence="7">
    <location>
        <begin position="285"/>
        <end position="305"/>
    </location>
</feature>
<sequence>MDEPGSRMLDAPGRTGPGAGDRLHWVDMAKAIAIVLVVVYHVAVTGMTILTPGINRVEGVYSAASTWLLPVRMPLLFLVSGLLSTGALARPWRAVVRPRILNYAWVFVLWTLLYAYPYANAFTPGNVEETALRALSWTVTLNGAYWYLPLLLLFFVVAKLGRRLGAWMIAVAGVGYLFWWQVGIGDGMEGDADLTVRRFLTFFVWYALGAFARPLVAWWARAPWWLLPPLAAAYIAVAVVQYGPQRSPIYQVLIALLSVIGISAMLIVSRLLAQWGPTLRLGSYLAARTLPIYLVHPMALALLIWLTPGFGKQGSLVSLWLVPLLVVALTWLSCFVYDRLSPNVAWLFRLPGGVGGRARAREGAPAAGR</sequence>
<dbReference type="GO" id="GO:0016413">
    <property type="term" value="F:O-acetyltransferase activity"/>
    <property type="evidence" value="ECO:0007669"/>
    <property type="project" value="TreeGrafter"/>
</dbReference>
<feature type="transmembrane region" description="Helical" evidence="7">
    <location>
        <begin position="100"/>
        <end position="119"/>
    </location>
</feature>
<evidence type="ECO:0000256" key="5">
    <source>
        <dbReference type="ARBA" id="ARBA00022989"/>
    </source>
</evidence>
<dbReference type="InterPro" id="IPR002656">
    <property type="entry name" value="Acyl_transf_3_dom"/>
</dbReference>
<keyword evidence="4 7" id="KW-0812">Transmembrane</keyword>
<feature type="transmembrane region" description="Helical" evidence="7">
    <location>
        <begin position="249"/>
        <end position="273"/>
    </location>
</feature>
<evidence type="ECO:0000256" key="4">
    <source>
        <dbReference type="ARBA" id="ARBA00022692"/>
    </source>
</evidence>
<keyword evidence="6 7" id="KW-0472">Membrane</keyword>
<organism evidence="9 10">
    <name type="scientific">Tessaracoccus bendigoensis DSM 12906</name>
    <dbReference type="NCBI Taxonomy" id="1123357"/>
    <lineage>
        <taxon>Bacteria</taxon>
        <taxon>Bacillati</taxon>
        <taxon>Actinomycetota</taxon>
        <taxon>Actinomycetes</taxon>
        <taxon>Propionibacteriales</taxon>
        <taxon>Propionibacteriaceae</taxon>
        <taxon>Tessaracoccus</taxon>
    </lineage>
</organism>
<evidence type="ECO:0000256" key="2">
    <source>
        <dbReference type="ARBA" id="ARBA00007400"/>
    </source>
</evidence>
<comment type="subcellular location">
    <subcellularLocation>
        <location evidence="1">Cell membrane</location>
        <topology evidence="1">Multi-pass membrane protein</topology>
    </subcellularLocation>
</comment>